<comment type="pathway">
    <text evidence="2">Glycolipid biosynthesis; glycosylphosphatidylinositol-anchor biosynthesis.</text>
</comment>
<dbReference type="GO" id="GO:0016020">
    <property type="term" value="C:membrane"/>
    <property type="evidence" value="ECO:0007669"/>
    <property type="project" value="GOC"/>
</dbReference>
<evidence type="ECO:0008006" key="13">
    <source>
        <dbReference type="Google" id="ProtNLM"/>
    </source>
</evidence>
<keyword evidence="9 10" id="KW-0472">Membrane</keyword>
<dbReference type="EMBL" id="MEUV01000030">
    <property type="protein sequence ID" value="OGC45514.1"/>
    <property type="molecule type" value="Genomic_DNA"/>
</dbReference>
<feature type="transmembrane region" description="Helical" evidence="10">
    <location>
        <begin position="296"/>
        <end position="313"/>
    </location>
</feature>
<proteinExistence type="predicted"/>
<sequence>MAVRYLFSILVFYFFNNELSLNFSDLWYRSNSQRFIDTVQNGYTAKQFEYGTFENWDLYPLYPLIIRSTGYFFPLSQSLNHLYIAGIAISTVFFGLALFMLDKLLETVWLFDDKKYFVFLLLIVFPGSYFFNLVSAESLFLFLSSASLYFMFKKKYFLSAFFIGFSIITRSAGFALVIPFLFHFLVGEKYNQEIKKLPKLSTYFVVIFTPVLIFYYHLFEKTGDFFASIKTQTVLHEMKFFPLAFIVDYFSKYQGRINLDLFLNLILLIFLLTILIYCFIKIYLIFDGRSLEQNSLFIYALIYVLMLSSIVSHNMLFRYASVCLPLYIMSAMVFNFPVRSVRFLSVLFIFLMLQTLLFTAYLVGVGTYSF</sequence>
<feature type="transmembrane region" description="Helical" evidence="10">
    <location>
        <begin position="116"/>
        <end position="136"/>
    </location>
</feature>
<feature type="transmembrane region" description="Helical" evidence="10">
    <location>
        <begin position="197"/>
        <end position="218"/>
    </location>
</feature>
<evidence type="ECO:0000256" key="1">
    <source>
        <dbReference type="ARBA" id="ARBA00004477"/>
    </source>
</evidence>
<feature type="transmembrane region" description="Helical" evidence="10">
    <location>
        <begin position="82"/>
        <end position="104"/>
    </location>
</feature>
<evidence type="ECO:0000256" key="6">
    <source>
        <dbReference type="ARBA" id="ARBA00022692"/>
    </source>
</evidence>
<evidence type="ECO:0000256" key="7">
    <source>
        <dbReference type="ARBA" id="ARBA00022824"/>
    </source>
</evidence>
<feature type="transmembrane region" description="Helical" evidence="10">
    <location>
        <begin position="156"/>
        <end position="185"/>
    </location>
</feature>
<dbReference type="AlphaFoldDB" id="A0A1F4UKN8"/>
<evidence type="ECO:0000313" key="11">
    <source>
        <dbReference type="EMBL" id="OGC45514.1"/>
    </source>
</evidence>
<keyword evidence="8 10" id="KW-1133">Transmembrane helix</keyword>
<comment type="caution">
    <text evidence="11">The sequence shown here is derived from an EMBL/GenBank/DDBJ whole genome shotgun (WGS) entry which is preliminary data.</text>
</comment>
<dbReference type="GO" id="GO:0031501">
    <property type="term" value="C:mannosyltransferase complex"/>
    <property type="evidence" value="ECO:0007669"/>
    <property type="project" value="TreeGrafter"/>
</dbReference>
<dbReference type="GO" id="GO:0004376">
    <property type="term" value="F:GPI mannosyltransferase activity"/>
    <property type="evidence" value="ECO:0007669"/>
    <property type="project" value="InterPro"/>
</dbReference>
<name>A0A1F4UKN8_UNCKA</name>
<organism evidence="11 12">
    <name type="scientific">candidate division WWE3 bacterium RBG_19FT_COMBO_34_6</name>
    <dbReference type="NCBI Taxonomy" id="1802612"/>
    <lineage>
        <taxon>Bacteria</taxon>
        <taxon>Katanobacteria</taxon>
    </lineage>
</organism>
<dbReference type="GO" id="GO:0006506">
    <property type="term" value="P:GPI anchor biosynthetic process"/>
    <property type="evidence" value="ECO:0007669"/>
    <property type="project" value="UniProtKB-KW"/>
</dbReference>
<keyword evidence="4" id="KW-0328">Glycosyltransferase</keyword>
<dbReference type="GO" id="GO:0000009">
    <property type="term" value="F:alpha-1,6-mannosyltransferase activity"/>
    <property type="evidence" value="ECO:0007669"/>
    <property type="project" value="InterPro"/>
</dbReference>
<dbReference type="PANTHER" id="PTHR12468:SF2">
    <property type="entry name" value="GPI MANNOSYLTRANSFERASE 2"/>
    <property type="match status" value="1"/>
</dbReference>
<keyword evidence="7" id="KW-0256">Endoplasmic reticulum</keyword>
<feature type="transmembrane region" description="Helical" evidence="10">
    <location>
        <begin position="261"/>
        <end position="284"/>
    </location>
</feature>
<feature type="transmembrane region" description="Helical" evidence="10">
    <location>
        <begin position="343"/>
        <end position="364"/>
    </location>
</feature>
<accession>A0A1F4UKN8</accession>
<keyword evidence="6 10" id="KW-0812">Transmembrane</keyword>
<evidence type="ECO:0000256" key="3">
    <source>
        <dbReference type="ARBA" id="ARBA00022502"/>
    </source>
</evidence>
<evidence type="ECO:0000256" key="9">
    <source>
        <dbReference type="ARBA" id="ARBA00023136"/>
    </source>
</evidence>
<evidence type="ECO:0000256" key="2">
    <source>
        <dbReference type="ARBA" id="ARBA00004687"/>
    </source>
</evidence>
<dbReference type="Proteomes" id="UP000178615">
    <property type="component" value="Unassembled WGS sequence"/>
</dbReference>
<keyword evidence="3" id="KW-0337">GPI-anchor biosynthesis</keyword>
<evidence type="ECO:0000256" key="4">
    <source>
        <dbReference type="ARBA" id="ARBA00022676"/>
    </source>
</evidence>
<gene>
    <name evidence="11" type="ORF">A2V49_04785</name>
</gene>
<evidence type="ECO:0000256" key="10">
    <source>
        <dbReference type="SAM" id="Phobius"/>
    </source>
</evidence>
<feature type="transmembrane region" description="Helical" evidence="10">
    <location>
        <begin position="319"/>
        <end position="336"/>
    </location>
</feature>
<evidence type="ECO:0000256" key="5">
    <source>
        <dbReference type="ARBA" id="ARBA00022679"/>
    </source>
</evidence>
<dbReference type="InterPro" id="IPR007315">
    <property type="entry name" value="PIG-V/Gpi18"/>
</dbReference>
<reference evidence="11 12" key="1">
    <citation type="journal article" date="2016" name="Nat. Commun.">
        <title>Thousands of microbial genomes shed light on interconnected biogeochemical processes in an aquifer system.</title>
        <authorList>
            <person name="Anantharaman K."/>
            <person name="Brown C.T."/>
            <person name="Hug L.A."/>
            <person name="Sharon I."/>
            <person name="Castelle C.J."/>
            <person name="Probst A.J."/>
            <person name="Thomas B.C."/>
            <person name="Singh A."/>
            <person name="Wilkins M.J."/>
            <person name="Karaoz U."/>
            <person name="Brodie E.L."/>
            <person name="Williams K.H."/>
            <person name="Hubbard S.S."/>
            <person name="Banfield J.F."/>
        </authorList>
    </citation>
    <scope>NUCLEOTIDE SEQUENCE [LARGE SCALE GENOMIC DNA]</scope>
</reference>
<dbReference type="PANTHER" id="PTHR12468">
    <property type="entry name" value="GPI MANNOSYLTRANSFERASE 2"/>
    <property type="match status" value="1"/>
</dbReference>
<evidence type="ECO:0000256" key="8">
    <source>
        <dbReference type="ARBA" id="ARBA00022989"/>
    </source>
</evidence>
<comment type="subcellular location">
    <subcellularLocation>
        <location evidence="1">Endoplasmic reticulum membrane</location>
        <topology evidence="1">Multi-pass membrane protein</topology>
    </subcellularLocation>
</comment>
<evidence type="ECO:0000313" key="12">
    <source>
        <dbReference type="Proteomes" id="UP000178615"/>
    </source>
</evidence>
<protein>
    <recommendedName>
        <fullName evidence="13">Glycosyltransferase RgtA/B/C/D-like domain-containing protein</fullName>
    </recommendedName>
</protein>
<keyword evidence="5" id="KW-0808">Transferase</keyword>